<sequence length="130" mass="14702">MKKEDSKELKYIDNRRMELEARLSALRNQRGYLGKEIAKLAADLNSLSQRADSLRKRSGLIVSEEALLAYLEKIEKIDLEAPIRQITEDEKLLEQVKALGNGTYPVSSGAFRVVVKDNIVINILLNETES</sequence>
<name>A0AA96VGP5_9STRE</name>
<organism evidence="2 3">
    <name type="scientific">Streptococcus suivaginalis</name>
    <dbReference type="NCBI Taxonomy" id="3028082"/>
    <lineage>
        <taxon>Bacteria</taxon>
        <taxon>Bacillati</taxon>
        <taxon>Bacillota</taxon>
        <taxon>Bacilli</taxon>
        <taxon>Lactobacillales</taxon>
        <taxon>Streptococcaceae</taxon>
        <taxon>Streptococcus</taxon>
    </lineage>
</organism>
<dbReference type="AlphaFoldDB" id="A0AA96VGP5"/>
<reference evidence="2 3" key="1">
    <citation type="submission" date="2023-02" db="EMBL/GenBank/DDBJ databases">
        <title>Streptococcus sp. Genome Sequencing and Assembly.</title>
        <authorList>
            <person name="Shore S.M."/>
            <person name="Nicholson T.L."/>
        </authorList>
    </citation>
    <scope>NUCLEOTIDE SEQUENCE [LARGE SCALE GENOMIC DNA]</scope>
    <source>
        <strain evidence="2 3">29896</strain>
    </source>
</reference>
<dbReference type="KEGG" id="ssuv:PXH68_04400"/>
<evidence type="ECO:0000313" key="2">
    <source>
        <dbReference type="EMBL" id="WNY47956.1"/>
    </source>
</evidence>
<accession>A0AA96VGP5</accession>
<dbReference type="RefSeq" id="WP_205030715.1">
    <property type="nucleotide sequence ID" value="NZ_CP118733.1"/>
</dbReference>
<keyword evidence="1" id="KW-0175">Coiled coil</keyword>
<evidence type="ECO:0000256" key="1">
    <source>
        <dbReference type="SAM" id="Coils"/>
    </source>
</evidence>
<feature type="coiled-coil region" evidence="1">
    <location>
        <begin position="9"/>
        <end position="57"/>
    </location>
</feature>
<protein>
    <submittedName>
        <fullName evidence="2">Uncharacterized protein</fullName>
    </submittedName>
</protein>
<dbReference type="Proteomes" id="UP001304088">
    <property type="component" value="Chromosome"/>
</dbReference>
<gene>
    <name evidence="2" type="ORF">PXH68_04400</name>
</gene>
<evidence type="ECO:0000313" key="3">
    <source>
        <dbReference type="Proteomes" id="UP001304088"/>
    </source>
</evidence>
<proteinExistence type="predicted"/>
<dbReference type="EMBL" id="CP118733">
    <property type="protein sequence ID" value="WNY47956.1"/>
    <property type="molecule type" value="Genomic_DNA"/>
</dbReference>
<keyword evidence="3" id="KW-1185">Reference proteome</keyword>